<dbReference type="Pfam" id="PF08757">
    <property type="entry name" value="CotH"/>
    <property type="match status" value="1"/>
</dbReference>
<dbReference type="SUPFAM" id="SSF74853">
    <property type="entry name" value="Lamin A/C globular tail domain"/>
    <property type="match status" value="1"/>
</dbReference>
<gene>
    <name evidence="3" type="ORF">KJ970_04230</name>
</gene>
<dbReference type="Proteomes" id="UP000777784">
    <property type="component" value="Unassembled WGS sequence"/>
</dbReference>
<dbReference type="InterPro" id="IPR014867">
    <property type="entry name" value="Spore_coat_CotH_CotH2/3/7"/>
</dbReference>
<name>A0A948W2L9_UNCEI</name>
<dbReference type="InterPro" id="IPR026444">
    <property type="entry name" value="Secre_tail"/>
</dbReference>
<dbReference type="Pfam" id="PF00932">
    <property type="entry name" value="LTD"/>
    <property type="match status" value="1"/>
</dbReference>
<dbReference type="NCBIfam" id="TIGR04183">
    <property type="entry name" value="Por_Secre_tail"/>
    <property type="match status" value="1"/>
</dbReference>
<dbReference type="EMBL" id="JAHJDP010000023">
    <property type="protein sequence ID" value="MBU2690112.1"/>
    <property type="molecule type" value="Genomic_DNA"/>
</dbReference>
<sequence>MMILGKQRLSLARILTLFSLLCAASIAAPVAVIAVTPIPKSDSDYNESNATIFREGELPVIEITMSQAVLESLLADPWGDEYVMCRVRFQNSVIDETADSVGIRVRGNTSRQAIKKSWKLSFNAFVPGRKFHGLEKFNLNGEHNDVSIIRSKLAWDLFKEMQIPSSRAGHVRLTINDGSIVDGVFIHIEQVDEEFTDAWFGNKTGNLYKCLYKNERADLRYVEPGTAETYENYGWGETYDEQNQIDPDYTDLAEFIDFINHSNNAEFVAGIAGRFSIDNFLRSTAIDVLIGNWDNYWYGANNYYLYHNPETDRFEYIPYDLDNTYGVDFFGIDWAERPLSGWGDNGFGSTGGECPPLIQRILNTPAFEAQIRRYLLELVNGPFRLVETEAAIDSLHAMIGAYAFEGSFDHGNMDWGYTTAMFHESYTFPEEYRNWDWGWDYGLKPFIEDRTNFILQTIAEPPALPSLFINEFLAANSLTNTDEWGDFDDWVEIYNGGSGSLNLGGLSLTDDLRHPFRFIFPDTLLPAGAFLLVWCDGEAHEGDLHTSFKLSAAGEDIGLYSAPENGSVPLDFLSFDAQTTDVSFGRESDGADSWIQLANPTPGTSNDSSDVPDLIDPKRFLILSSHPNPTRAGFTIDFNLPDPRLVQLRILSIDGRLVAEHSIRHDSSGRKSIVWDGRSAEGRKTAPGVYLYQLTAGKDEVRGRVLILR</sequence>
<feature type="signal peptide" evidence="1">
    <location>
        <begin position="1"/>
        <end position="27"/>
    </location>
</feature>
<dbReference type="PANTHER" id="PTHR40050">
    <property type="entry name" value="INNER SPORE COAT PROTEIN H"/>
    <property type="match status" value="1"/>
</dbReference>
<dbReference type="InterPro" id="IPR001322">
    <property type="entry name" value="Lamin_tail_dom"/>
</dbReference>
<evidence type="ECO:0000313" key="4">
    <source>
        <dbReference type="Proteomes" id="UP000777784"/>
    </source>
</evidence>
<proteinExistence type="predicted"/>
<comment type="caution">
    <text evidence="3">The sequence shown here is derived from an EMBL/GenBank/DDBJ whole genome shotgun (WGS) entry which is preliminary data.</text>
</comment>
<feature type="domain" description="LTD" evidence="2">
    <location>
        <begin position="455"/>
        <end position="604"/>
    </location>
</feature>
<keyword evidence="3" id="KW-0808">Transferase</keyword>
<dbReference type="Gene3D" id="2.60.40.4070">
    <property type="match status" value="1"/>
</dbReference>
<dbReference type="PANTHER" id="PTHR40050:SF1">
    <property type="entry name" value="INNER SPORE COAT PROTEIN H"/>
    <property type="match status" value="1"/>
</dbReference>
<dbReference type="InterPro" id="IPR036415">
    <property type="entry name" value="Lamin_tail_dom_sf"/>
</dbReference>
<dbReference type="AlphaFoldDB" id="A0A948W2L9"/>
<keyword evidence="1" id="KW-0732">Signal</keyword>
<accession>A0A948W2L9</accession>
<feature type="chain" id="PRO_5037806321" evidence="1">
    <location>
        <begin position="28"/>
        <end position="709"/>
    </location>
</feature>
<organism evidence="3 4">
    <name type="scientific">Eiseniibacteriota bacterium</name>
    <dbReference type="NCBI Taxonomy" id="2212470"/>
    <lineage>
        <taxon>Bacteria</taxon>
        <taxon>Candidatus Eiseniibacteriota</taxon>
    </lineage>
</organism>
<keyword evidence="3" id="KW-0418">Kinase</keyword>
<dbReference type="GO" id="GO:0016301">
    <property type="term" value="F:kinase activity"/>
    <property type="evidence" value="ECO:0007669"/>
    <property type="project" value="UniProtKB-KW"/>
</dbReference>
<protein>
    <submittedName>
        <fullName evidence="3">CotH kinase family protein</fullName>
    </submittedName>
</protein>
<evidence type="ECO:0000259" key="2">
    <source>
        <dbReference type="PROSITE" id="PS51841"/>
    </source>
</evidence>
<dbReference type="PROSITE" id="PS51841">
    <property type="entry name" value="LTD"/>
    <property type="match status" value="1"/>
</dbReference>
<reference evidence="3" key="1">
    <citation type="submission" date="2021-05" db="EMBL/GenBank/DDBJ databases">
        <title>Energy efficiency and biological interactions define the core microbiome of deep oligotrophic groundwater.</title>
        <authorList>
            <person name="Mehrshad M."/>
            <person name="Lopez-Fernandez M."/>
            <person name="Bell E."/>
            <person name="Bernier-Latmani R."/>
            <person name="Bertilsson S."/>
            <person name="Dopson M."/>
        </authorList>
    </citation>
    <scope>NUCLEOTIDE SEQUENCE</scope>
    <source>
        <strain evidence="3">Modern_marine.mb.64</strain>
    </source>
</reference>
<evidence type="ECO:0000256" key="1">
    <source>
        <dbReference type="SAM" id="SignalP"/>
    </source>
</evidence>
<evidence type="ECO:0000313" key="3">
    <source>
        <dbReference type="EMBL" id="MBU2690112.1"/>
    </source>
</evidence>